<proteinExistence type="predicted"/>
<dbReference type="Pfam" id="PF00034">
    <property type="entry name" value="Cytochrom_C"/>
    <property type="match status" value="2"/>
</dbReference>
<dbReference type="RefSeq" id="WP_107866047.1">
    <property type="nucleotide sequence ID" value="NZ_QAON01000010.1"/>
</dbReference>
<dbReference type="PROSITE" id="PS51007">
    <property type="entry name" value="CYTC"/>
    <property type="match status" value="2"/>
</dbReference>
<keyword evidence="5" id="KW-0574">Periplasm</keyword>
<feature type="binding site" description="covalent" evidence="8">
    <location>
        <position position="133"/>
    </location>
    <ligand>
        <name>heme c</name>
        <dbReference type="ChEBI" id="CHEBI:61717"/>
        <label>2</label>
    </ligand>
</feature>
<dbReference type="GO" id="GO:0009055">
    <property type="term" value="F:electron transfer activity"/>
    <property type="evidence" value="ECO:0007669"/>
    <property type="project" value="InterPro"/>
</dbReference>
<evidence type="ECO:0000256" key="6">
    <source>
        <dbReference type="ARBA" id="ARBA00022982"/>
    </source>
</evidence>
<evidence type="ECO:0000256" key="2">
    <source>
        <dbReference type="ARBA" id="ARBA00022448"/>
    </source>
</evidence>
<dbReference type="EMBL" id="QAON01000010">
    <property type="protein sequence ID" value="PTQ88885.1"/>
    <property type="molecule type" value="Genomic_DNA"/>
</dbReference>
<evidence type="ECO:0000259" key="11">
    <source>
        <dbReference type="PROSITE" id="PS51007"/>
    </source>
</evidence>
<comment type="PTM">
    <text evidence="8">Binds 2 heme c groups covalently per subunit.</text>
</comment>
<name>A0A2T5IY45_9GAMM</name>
<dbReference type="InterPro" id="IPR009056">
    <property type="entry name" value="Cyt_c-like_dom"/>
</dbReference>
<evidence type="ECO:0000256" key="7">
    <source>
        <dbReference type="ARBA" id="ARBA00023004"/>
    </source>
</evidence>
<feature type="binding site" description="covalent" evidence="8">
    <location>
        <position position="136"/>
    </location>
    <ligand>
        <name>heme c</name>
        <dbReference type="ChEBI" id="CHEBI:61717"/>
        <label>2</label>
    </ligand>
</feature>
<sequence>MKKSFAALVALVSMSAVHAGSMPKGDAAAGQALAAQCAACHGADGNSAAPTFPRLAGQNAKYIYKQLHDFKSGRRNNPLMMPMAADKTDQQMADLAVYFSQQKSGVSLADPALLAKGERLYRGGNPATGVAPCAGCHGPAGKGNALAAFPKLGGQHADYIKAQLIAFRAAGRDDNTDQKRVNDAAKEGDIGIMQMVASKLSDKEIDALANYVSGLH</sequence>
<feature type="binding site" description="covalent" evidence="8">
    <location>
        <position position="40"/>
    </location>
    <ligand>
        <name>heme c</name>
        <dbReference type="ChEBI" id="CHEBI:61717"/>
        <label>1</label>
    </ligand>
</feature>
<feature type="binding site" description="axial binding residue" evidence="9">
    <location>
        <position position="137"/>
    </location>
    <ligand>
        <name>heme c</name>
        <dbReference type="ChEBI" id="CHEBI:61717"/>
        <label>2</label>
    </ligand>
    <ligandPart>
        <name>Fe</name>
        <dbReference type="ChEBI" id="CHEBI:18248"/>
    </ligandPart>
</feature>
<dbReference type="InterPro" id="IPR036909">
    <property type="entry name" value="Cyt_c-like_dom_sf"/>
</dbReference>
<dbReference type="PRINTS" id="PR00605">
    <property type="entry name" value="CYTCHROMECIC"/>
</dbReference>
<evidence type="ECO:0000256" key="3">
    <source>
        <dbReference type="ARBA" id="ARBA00022617"/>
    </source>
</evidence>
<evidence type="ECO:0000313" key="12">
    <source>
        <dbReference type="EMBL" id="PTQ88885.1"/>
    </source>
</evidence>
<dbReference type="InterPro" id="IPR008168">
    <property type="entry name" value="Cyt_C_IC"/>
</dbReference>
<feature type="domain" description="Cytochrome c" evidence="11">
    <location>
        <begin position="25"/>
        <end position="103"/>
    </location>
</feature>
<feature type="binding site" description="covalent" evidence="8">
    <location>
        <position position="37"/>
    </location>
    <ligand>
        <name>heme c</name>
        <dbReference type="ChEBI" id="CHEBI:61717"/>
        <label>1</label>
    </ligand>
</feature>
<comment type="subcellular location">
    <subcellularLocation>
        <location evidence="1">Periplasm</location>
    </subcellularLocation>
</comment>
<dbReference type="GO" id="GO:0042597">
    <property type="term" value="C:periplasmic space"/>
    <property type="evidence" value="ECO:0007669"/>
    <property type="project" value="UniProtKB-SubCell"/>
</dbReference>
<evidence type="ECO:0000256" key="10">
    <source>
        <dbReference type="SAM" id="SignalP"/>
    </source>
</evidence>
<dbReference type="InterPro" id="IPR050597">
    <property type="entry name" value="Cytochrome_c_Oxidase_Subunit"/>
</dbReference>
<evidence type="ECO:0000256" key="9">
    <source>
        <dbReference type="PIRSR" id="PIRSR000005-2"/>
    </source>
</evidence>
<dbReference type="GO" id="GO:0020037">
    <property type="term" value="F:heme binding"/>
    <property type="evidence" value="ECO:0007669"/>
    <property type="project" value="InterPro"/>
</dbReference>
<organism evidence="12 13">
    <name type="scientific">Agitococcus lubricus</name>
    <dbReference type="NCBI Taxonomy" id="1077255"/>
    <lineage>
        <taxon>Bacteria</taxon>
        <taxon>Pseudomonadati</taxon>
        <taxon>Pseudomonadota</taxon>
        <taxon>Gammaproteobacteria</taxon>
        <taxon>Moraxellales</taxon>
        <taxon>Moraxellaceae</taxon>
        <taxon>Agitococcus</taxon>
    </lineage>
</organism>
<dbReference type="GO" id="GO:0005506">
    <property type="term" value="F:iron ion binding"/>
    <property type="evidence" value="ECO:0007669"/>
    <property type="project" value="InterPro"/>
</dbReference>
<dbReference type="PIRSF" id="PIRSF000005">
    <property type="entry name" value="Cytochrome_c4"/>
    <property type="match status" value="1"/>
</dbReference>
<dbReference type="Proteomes" id="UP000244223">
    <property type="component" value="Unassembled WGS sequence"/>
</dbReference>
<evidence type="ECO:0000256" key="1">
    <source>
        <dbReference type="ARBA" id="ARBA00004418"/>
    </source>
</evidence>
<keyword evidence="6" id="KW-0249">Electron transport</keyword>
<protein>
    <submittedName>
        <fullName evidence="12">Cytochrome c553</fullName>
    </submittedName>
</protein>
<evidence type="ECO:0000313" key="13">
    <source>
        <dbReference type="Proteomes" id="UP000244223"/>
    </source>
</evidence>
<keyword evidence="3 8" id="KW-0349">Heme</keyword>
<feature type="signal peptide" evidence="10">
    <location>
        <begin position="1"/>
        <end position="19"/>
    </location>
</feature>
<dbReference type="PANTHER" id="PTHR33751">
    <property type="entry name" value="CBB3-TYPE CYTOCHROME C OXIDASE SUBUNIT FIXP"/>
    <property type="match status" value="1"/>
</dbReference>
<dbReference type="OrthoDB" id="9773456at2"/>
<dbReference type="InterPro" id="IPR024167">
    <property type="entry name" value="Cytochrome_c4-like"/>
</dbReference>
<reference evidence="12 13" key="1">
    <citation type="submission" date="2018-04" db="EMBL/GenBank/DDBJ databases">
        <title>Genomic Encyclopedia of Archaeal and Bacterial Type Strains, Phase II (KMG-II): from individual species to whole genera.</title>
        <authorList>
            <person name="Goeker M."/>
        </authorList>
    </citation>
    <scope>NUCLEOTIDE SEQUENCE [LARGE SCALE GENOMIC DNA]</scope>
    <source>
        <strain evidence="12 13">DSM 5822</strain>
    </source>
</reference>
<dbReference type="Gene3D" id="1.10.760.10">
    <property type="entry name" value="Cytochrome c-like domain"/>
    <property type="match status" value="2"/>
</dbReference>
<keyword evidence="10" id="KW-0732">Signal</keyword>
<keyword evidence="2" id="KW-0813">Transport</keyword>
<keyword evidence="13" id="KW-1185">Reference proteome</keyword>
<keyword evidence="4 9" id="KW-0479">Metal-binding</keyword>
<feature type="binding site" description="axial binding residue" evidence="9">
    <location>
        <position position="80"/>
    </location>
    <ligand>
        <name>heme c</name>
        <dbReference type="ChEBI" id="CHEBI:61717"/>
        <label>1</label>
    </ligand>
    <ligandPart>
        <name>Fe</name>
        <dbReference type="ChEBI" id="CHEBI:18248"/>
    </ligandPart>
</feature>
<accession>A0A2T5IY45</accession>
<feature type="binding site" description="axial binding residue" evidence="9">
    <location>
        <position position="41"/>
    </location>
    <ligand>
        <name>heme c</name>
        <dbReference type="ChEBI" id="CHEBI:61717"/>
        <label>1</label>
    </ligand>
    <ligandPart>
        <name>Fe</name>
        <dbReference type="ChEBI" id="CHEBI:18248"/>
    </ligandPart>
</feature>
<feature type="chain" id="PRO_5031477924" evidence="10">
    <location>
        <begin position="20"/>
        <end position="216"/>
    </location>
</feature>
<dbReference type="PANTHER" id="PTHR33751:SF9">
    <property type="entry name" value="CYTOCHROME C4"/>
    <property type="match status" value="1"/>
</dbReference>
<gene>
    <name evidence="12" type="ORF">C8N29_11034</name>
</gene>
<feature type="binding site" description="axial binding residue" evidence="9">
    <location>
        <position position="193"/>
    </location>
    <ligand>
        <name>heme c</name>
        <dbReference type="ChEBI" id="CHEBI:61717"/>
        <label>2</label>
    </ligand>
    <ligandPart>
        <name>Fe</name>
        <dbReference type="ChEBI" id="CHEBI:18248"/>
    </ligandPart>
</feature>
<dbReference type="AlphaFoldDB" id="A0A2T5IY45"/>
<comment type="caution">
    <text evidence="12">The sequence shown here is derived from an EMBL/GenBank/DDBJ whole genome shotgun (WGS) entry which is preliminary data.</text>
</comment>
<dbReference type="SUPFAM" id="SSF46626">
    <property type="entry name" value="Cytochrome c"/>
    <property type="match status" value="2"/>
</dbReference>
<evidence type="ECO:0000256" key="5">
    <source>
        <dbReference type="ARBA" id="ARBA00022764"/>
    </source>
</evidence>
<feature type="domain" description="Cytochrome c" evidence="11">
    <location>
        <begin position="112"/>
        <end position="216"/>
    </location>
</feature>
<keyword evidence="7 9" id="KW-0408">Iron</keyword>
<evidence type="ECO:0000256" key="4">
    <source>
        <dbReference type="ARBA" id="ARBA00022723"/>
    </source>
</evidence>
<evidence type="ECO:0000256" key="8">
    <source>
        <dbReference type="PIRSR" id="PIRSR000005-1"/>
    </source>
</evidence>